<dbReference type="SMART" id="SM00327">
    <property type="entry name" value="VWA"/>
    <property type="match status" value="3"/>
</dbReference>
<comment type="caution">
    <text evidence="2">The sequence shown here is derived from an EMBL/GenBank/DDBJ whole genome shotgun (WGS) entry which is preliminary data.</text>
</comment>
<evidence type="ECO:0000313" key="3">
    <source>
        <dbReference type="Proteomes" id="UP001186944"/>
    </source>
</evidence>
<dbReference type="Pfam" id="PF00092">
    <property type="entry name" value="VWA"/>
    <property type="match status" value="3"/>
</dbReference>
<sequence>MVCIQPALSNSSSLDTTHYEDHPVAILRFTYSLLACQQADLVFVLDVSNSIGTDNFKKGLQFVNKIVDLYDIGTDLTRVGVATFAEDAELRFTLNQFQTKDEIMNALYQIPYGVEGKGTATLTYRGLNMAKSTLLKSKNGARDNVPDIVVVITDGETRPINISPELGKAKTQKEAAMLRKMGATVFAIGVGDEVDAAELTGMVGGKGERYLKANTYEELNTEIFFKDIQYKLCKEQCKGKQMDIAFVLDGSSSLHEEKNFKKELSFVTDVVERIRMSNDETRLSIVKFSNNARLEVPFNMYHDVKALKNKVQTIRWEGGDTYMNKAFDMVVDKVYKAGNGARAGVEKLVVVITDGVSTKPTKTDAAIKRLHGIGANVFAIGVGPEVNMKELAKISTNSQYYTVDNINALDSVQSILNDQLCPNNTERCYQQPLEVCFLLDSSTSLNSSEMFYKELGFVAGLGQRFDIGNDNTRFSVISFSNNAELNVRLTDSVSKKALQQKVLKIDYMTGDTYTDKAMNLMLSEGFEGARPNIPKIGVVITDGGATDPYALKDAIKEVQKAGIGMISYRVRYFCANP</sequence>
<dbReference type="AlphaFoldDB" id="A0AA89BN12"/>
<gene>
    <name evidence="2" type="ORF">FSP39_023356</name>
</gene>
<dbReference type="Proteomes" id="UP001186944">
    <property type="component" value="Unassembled WGS sequence"/>
</dbReference>
<dbReference type="PANTHER" id="PTHR24020">
    <property type="entry name" value="COLLAGEN ALPHA"/>
    <property type="match status" value="1"/>
</dbReference>
<dbReference type="PANTHER" id="PTHR24020:SF20">
    <property type="entry name" value="PH DOMAIN-CONTAINING PROTEIN"/>
    <property type="match status" value="1"/>
</dbReference>
<dbReference type="PRINTS" id="PR00453">
    <property type="entry name" value="VWFADOMAIN"/>
</dbReference>
<dbReference type="InterPro" id="IPR036465">
    <property type="entry name" value="vWFA_dom_sf"/>
</dbReference>
<dbReference type="EMBL" id="VSWD01000013">
    <property type="protein sequence ID" value="KAK3085040.1"/>
    <property type="molecule type" value="Genomic_DNA"/>
</dbReference>
<dbReference type="InterPro" id="IPR002035">
    <property type="entry name" value="VWF_A"/>
</dbReference>
<dbReference type="CDD" id="cd01450">
    <property type="entry name" value="vWFA_subfamily_ECM"/>
    <property type="match status" value="1"/>
</dbReference>
<protein>
    <recommendedName>
        <fullName evidence="1">VWFA domain-containing protein</fullName>
    </recommendedName>
</protein>
<dbReference type="InterPro" id="IPR050525">
    <property type="entry name" value="ECM_Assembly_Org"/>
</dbReference>
<dbReference type="SUPFAM" id="SSF53300">
    <property type="entry name" value="vWA-like"/>
    <property type="match status" value="3"/>
</dbReference>
<feature type="domain" description="VWFA" evidence="1">
    <location>
        <begin position="243"/>
        <end position="420"/>
    </location>
</feature>
<feature type="domain" description="VWFA" evidence="1">
    <location>
        <begin position="434"/>
        <end position="570"/>
    </location>
</feature>
<feature type="domain" description="VWFA" evidence="1">
    <location>
        <begin position="40"/>
        <end position="228"/>
    </location>
</feature>
<name>A0AA89BN12_PINIB</name>
<organism evidence="2 3">
    <name type="scientific">Pinctada imbricata</name>
    <name type="common">Atlantic pearl-oyster</name>
    <name type="synonym">Pinctada martensii</name>
    <dbReference type="NCBI Taxonomy" id="66713"/>
    <lineage>
        <taxon>Eukaryota</taxon>
        <taxon>Metazoa</taxon>
        <taxon>Spiralia</taxon>
        <taxon>Lophotrochozoa</taxon>
        <taxon>Mollusca</taxon>
        <taxon>Bivalvia</taxon>
        <taxon>Autobranchia</taxon>
        <taxon>Pteriomorphia</taxon>
        <taxon>Pterioida</taxon>
        <taxon>Pterioidea</taxon>
        <taxon>Pteriidae</taxon>
        <taxon>Pinctada</taxon>
    </lineage>
</organism>
<reference evidence="2" key="1">
    <citation type="submission" date="2019-08" db="EMBL/GenBank/DDBJ databases">
        <title>The improved chromosome-level genome for the pearl oyster Pinctada fucata martensii using PacBio sequencing and Hi-C.</title>
        <authorList>
            <person name="Zheng Z."/>
        </authorList>
    </citation>
    <scope>NUCLEOTIDE SEQUENCE</scope>
    <source>
        <strain evidence="2">ZZ-2019</strain>
        <tissue evidence="2">Adductor muscle</tissue>
    </source>
</reference>
<accession>A0AA89BN12</accession>
<evidence type="ECO:0000313" key="2">
    <source>
        <dbReference type="EMBL" id="KAK3085040.1"/>
    </source>
</evidence>
<dbReference type="Gene3D" id="3.40.50.410">
    <property type="entry name" value="von Willebrand factor, type A domain"/>
    <property type="match status" value="3"/>
</dbReference>
<evidence type="ECO:0000259" key="1">
    <source>
        <dbReference type="PROSITE" id="PS50234"/>
    </source>
</evidence>
<keyword evidence="3" id="KW-1185">Reference proteome</keyword>
<dbReference type="PROSITE" id="PS50234">
    <property type="entry name" value="VWFA"/>
    <property type="match status" value="3"/>
</dbReference>
<proteinExistence type="predicted"/>